<dbReference type="Proteomes" id="UP000709295">
    <property type="component" value="Unassembled WGS sequence"/>
</dbReference>
<dbReference type="AlphaFoldDB" id="A0A8J5IVD4"/>
<dbReference type="PANTHER" id="PTHR46586">
    <property type="entry name" value="ANKYRIN REPEAT-CONTAINING PROTEIN"/>
    <property type="match status" value="1"/>
</dbReference>
<dbReference type="InterPro" id="IPR052050">
    <property type="entry name" value="SecEffector_AnkRepeat"/>
</dbReference>
<name>A0A8J5IVD4_9STRA</name>
<dbReference type="PANTHER" id="PTHR46586:SF3">
    <property type="entry name" value="ANKYRIN REPEAT-CONTAINING PROTEIN"/>
    <property type="match status" value="1"/>
</dbReference>
<reference evidence="1" key="1">
    <citation type="submission" date="2021-01" db="EMBL/GenBank/DDBJ databases">
        <title>Phytophthora aleatoria, a newly-described species from Pinus radiata is distinct from Phytophthora cactorum isolates based on comparative genomics.</title>
        <authorList>
            <person name="Mcdougal R."/>
            <person name="Panda P."/>
            <person name="Williams N."/>
            <person name="Studholme D.J."/>
        </authorList>
    </citation>
    <scope>NUCLEOTIDE SEQUENCE</scope>
    <source>
        <strain evidence="1">NZFS 4037</strain>
    </source>
</reference>
<evidence type="ECO:0000313" key="2">
    <source>
        <dbReference type="Proteomes" id="UP000709295"/>
    </source>
</evidence>
<comment type="caution">
    <text evidence="1">The sequence shown here is derived from an EMBL/GenBank/DDBJ whole genome shotgun (WGS) entry which is preliminary data.</text>
</comment>
<protein>
    <submittedName>
        <fullName evidence="1">Uncharacterized protein</fullName>
    </submittedName>
</protein>
<sequence>MRRSLEAEASLRVFAKAKLPLDALGRVFSFAWTLHDALADDLAHVVTVLLATRDSPCSPGLADSVATSGRLHMLQLLHRFQAEGFSPDAMDGAACGGHLDVVHFLHSNRSEGCTKRAMDGALDAHHFDVVRFLIQHRPEKWSGRATRWAAENEDLQAIRVILKRDLEMVKYFTARGEGFVKSAMSEAIAAGALGIVKHLHENVSQRYTEASRVVPMQEAALKGQLK</sequence>
<keyword evidence="2" id="KW-1185">Reference proteome</keyword>
<organism evidence="1 2">
    <name type="scientific">Phytophthora aleatoria</name>
    <dbReference type="NCBI Taxonomy" id="2496075"/>
    <lineage>
        <taxon>Eukaryota</taxon>
        <taxon>Sar</taxon>
        <taxon>Stramenopiles</taxon>
        <taxon>Oomycota</taxon>
        <taxon>Peronosporomycetes</taxon>
        <taxon>Peronosporales</taxon>
        <taxon>Peronosporaceae</taxon>
        <taxon>Phytophthora</taxon>
    </lineage>
</organism>
<accession>A0A8J5IVD4</accession>
<dbReference type="EMBL" id="JAENGY010001729">
    <property type="protein sequence ID" value="KAG6947293.1"/>
    <property type="molecule type" value="Genomic_DNA"/>
</dbReference>
<gene>
    <name evidence="1" type="ORF">JG688_00015615</name>
</gene>
<feature type="non-terminal residue" evidence="1">
    <location>
        <position position="1"/>
    </location>
</feature>
<proteinExistence type="predicted"/>
<evidence type="ECO:0000313" key="1">
    <source>
        <dbReference type="EMBL" id="KAG6947293.1"/>
    </source>
</evidence>